<dbReference type="EMBL" id="LAZR01001311">
    <property type="protein sequence ID" value="KKN46797.1"/>
    <property type="molecule type" value="Genomic_DNA"/>
</dbReference>
<name>A0A0F9RBK9_9ZZZZ</name>
<gene>
    <name evidence="1" type="ORF">LCGC14_0669250</name>
</gene>
<dbReference type="AlphaFoldDB" id="A0A0F9RBK9"/>
<reference evidence="1" key="1">
    <citation type="journal article" date="2015" name="Nature">
        <title>Complex archaea that bridge the gap between prokaryotes and eukaryotes.</title>
        <authorList>
            <person name="Spang A."/>
            <person name="Saw J.H."/>
            <person name="Jorgensen S.L."/>
            <person name="Zaremba-Niedzwiedzka K."/>
            <person name="Martijn J."/>
            <person name="Lind A.E."/>
            <person name="van Eijk R."/>
            <person name="Schleper C."/>
            <person name="Guy L."/>
            <person name="Ettema T.J."/>
        </authorList>
    </citation>
    <scope>NUCLEOTIDE SEQUENCE</scope>
</reference>
<evidence type="ECO:0000313" key="1">
    <source>
        <dbReference type="EMBL" id="KKN46797.1"/>
    </source>
</evidence>
<sequence length="102" mass="12250">MFDQVASELQEWKCKHGHHDVHARRQWGHIFNQLEYWLTGGICVQCGEPHLYVSDGHETLSPLDQAQELAKEWFQNEQRLWKKRKYQARKNEGKLLFEQIEC</sequence>
<protein>
    <submittedName>
        <fullName evidence="1">Uncharacterized protein</fullName>
    </submittedName>
</protein>
<organism evidence="1">
    <name type="scientific">marine sediment metagenome</name>
    <dbReference type="NCBI Taxonomy" id="412755"/>
    <lineage>
        <taxon>unclassified sequences</taxon>
        <taxon>metagenomes</taxon>
        <taxon>ecological metagenomes</taxon>
    </lineage>
</organism>
<accession>A0A0F9RBK9</accession>
<proteinExistence type="predicted"/>
<comment type="caution">
    <text evidence="1">The sequence shown here is derived from an EMBL/GenBank/DDBJ whole genome shotgun (WGS) entry which is preliminary data.</text>
</comment>